<dbReference type="EMBL" id="JARIHO010000001">
    <property type="protein sequence ID" value="KAJ7369243.1"/>
    <property type="molecule type" value="Genomic_DNA"/>
</dbReference>
<comment type="caution">
    <text evidence="2">The sequence shown here is derived from an EMBL/GenBank/DDBJ whole genome shotgun (WGS) entry which is preliminary data.</text>
</comment>
<organism evidence="2 3">
    <name type="scientific">Mycena albidolilacea</name>
    <dbReference type="NCBI Taxonomy" id="1033008"/>
    <lineage>
        <taxon>Eukaryota</taxon>
        <taxon>Fungi</taxon>
        <taxon>Dikarya</taxon>
        <taxon>Basidiomycota</taxon>
        <taxon>Agaricomycotina</taxon>
        <taxon>Agaricomycetes</taxon>
        <taxon>Agaricomycetidae</taxon>
        <taxon>Agaricales</taxon>
        <taxon>Marasmiineae</taxon>
        <taxon>Mycenaceae</taxon>
        <taxon>Mycena</taxon>
    </lineage>
</organism>
<protein>
    <submittedName>
        <fullName evidence="2">Uncharacterized protein</fullName>
    </submittedName>
</protein>
<dbReference type="AlphaFoldDB" id="A0AAD7AWY0"/>
<feature type="region of interest" description="Disordered" evidence="1">
    <location>
        <begin position="101"/>
        <end position="122"/>
    </location>
</feature>
<evidence type="ECO:0000313" key="3">
    <source>
        <dbReference type="Proteomes" id="UP001218218"/>
    </source>
</evidence>
<proteinExistence type="predicted"/>
<sequence>MATAQSLLSPPCIHLCLIHSSILWNQILATQQLIYQFHLHLIVYPSKRQRIAAQQQEHDNHNLGSPEQRWMPSQSNVVQVNWNGQQLQLTPGIARQLAAAQNTGASALQEQDEDIDMPTPSDSPTLRPINLGQQAPQIIVNQGPANAPNPLPAHQNLAQPVQQENVGLAQNLRTMRNEASFPFYVDYHCPHTSY</sequence>
<keyword evidence="3" id="KW-1185">Reference proteome</keyword>
<name>A0AAD7AWY0_9AGAR</name>
<accession>A0AAD7AWY0</accession>
<dbReference type="Proteomes" id="UP001218218">
    <property type="component" value="Unassembled WGS sequence"/>
</dbReference>
<evidence type="ECO:0000313" key="2">
    <source>
        <dbReference type="EMBL" id="KAJ7369243.1"/>
    </source>
</evidence>
<gene>
    <name evidence="2" type="ORF">DFH08DRAFT_797023</name>
</gene>
<evidence type="ECO:0000256" key="1">
    <source>
        <dbReference type="SAM" id="MobiDB-lite"/>
    </source>
</evidence>
<reference evidence="2" key="1">
    <citation type="submission" date="2023-03" db="EMBL/GenBank/DDBJ databases">
        <title>Massive genome expansion in bonnet fungi (Mycena s.s.) driven by repeated elements and novel gene families across ecological guilds.</title>
        <authorList>
            <consortium name="Lawrence Berkeley National Laboratory"/>
            <person name="Harder C.B."/>
            <person name="Miyauchi S."/>
            <person name="Viragh M."/>
            <person name="Kuo A."/>
            <person name="Thoen E."/>
            <person name="Andreopoulos B."/>
            <person name="Lu D."/>
            <person name="Skrede I."/>
            <person name="Drula E."/>
            <person name="Henrissat B."/>
            <person name="Morin E."/>
            <person name="Kohler A."/>
            <person name="Barry K."/>
            <person name="LaButti K."/>
            <person name="Morin E."/>
            <person name="Salamov A."/>
            <person name="Lipzen A."/>
            <person name="Mereny Z."/>
            <person name="Hegedus B."/>
            <person name="Baldrian P."/>
            <person name="Stursova M."/>
            <person name="Weitz H."/>
            <person name="Taylor A."/>
            <person name="Grigoriev I.V."/>
            <person name="Nagy L.G."/>
            <person name="Martin F."/>
            <person name="Kauserud H."/>
        </authorList>
    </citation>
    <scope>NUCLEOTIDE SEQUENCE</scope>
    <source>
        <strain evidence="2">CBHHK002</strain>
    </source>
</reference>